<keyword evidence="2" id="KW-1185">Reference proteome</keyword>
<dbReference type="PROSITE" id="PS51257">
    <property type="entry name" value="PROKAR_LIPOPROTEIN"/>
    <property type="match status" value="1"/>
</dbReference>
<reference evidence="1 2" key="1">
    <citation type="submission" date="2020-08" db="EMBL/GenBank/DDBJ databases">
        <title>Croceimicrobium hydrocarbonivorans gen. nov., sp. nov., a novel marine bacterium isolated from a bacterial consortium that degrades polyethylene terephthalate.</title>
        <authorList>
            <person name="Liu R."/>
        </authorList>
    </citation>
    <scope>NUCLEOTIDE SEQUENCE [LARGE SCALE GENOMIC DNA]</scope>
    <source>
        <strain evidence="1 2">A20-9</strain>
    </source>
</reference>
<dbReference type="Proteomes" id="UP000516305">
    <property type="component" value="Chromosome"/>
</dbReference>
<organism evidence="1 2">
    <name type="scientific">Croceimicrobium hydrocarbonivorans</name>
    <dbReference type="NCBI Taxonomy" id="2761580"/>
    <lineage>
        <taxon>Bacteria</taxon>
        <taxon>Pseudomonadati</taxon>
        <taxon>Bacteroidota</taxon>
        <taxon>Flavobacteriia</taxon>
        <taxon>Flavobacteriales</taxon>
        <taxon>Owenweeksiaceae</taxon>
        <taxon>Croceimicrobium</taxon>
    </lineage>
</organism>
<sequence length="133" mass="14972">MRTFIYIGLLSLSLISCGEAVNEQKDLAAVAGSYYGVLSLNPETEIDLKLELSSNGFYKIVHPSLMGSDQLVRESGVFMVKGDEVELARLQKGFRYFKKMGDQLFVYNLFHQPYTSFSDSAFYLQPDTDAKAF</sequence>
<dbReference type="KEGG" id="chyd:H4K34_14395"/>
<evidence type="ECO:0000313" key="2">
    <source>
        <dbReference type="Proteomes" id="UP000516305"/>
    </source>
</evidence>
<dbReference type="EMBL" id="CP060139">
    <property type="protein sequence ID" value="QNR23558.1"/>
    <property type="molecule type" value="Genomic_DNA"/>
</dbReference>
<proteinExistence type="predicted"/>
<protein>
    <recommendedName>
        <fullName evidence="3">Lipoprotein</fullName>
    </recommendedName>
</protein>
<dbReference type="AlphaFoldDB" id="A0A7H0VCW0"/>
<evidence type="ECO:0008006" key="3">
    <source>
        <dbReference type="Google" id="ProtNLM"/>
    </source>
</evidence>
<accession>A0A7H0VCW0</accession>
<gene>
    <name evidence="1" type="ORF">H4K34_14395</name>
</gene>
<dbReference type="RefSeq" id="WP_210758090.1">
    <property type="nucleotide sequence ID" value="NZ_CP060139.1"/>
</dbReference>
<name>A0A7H0VCW0_9FLAO</name>
<evidence type="ECO:0000313" key="1">
    <source>
        <dbReference type="EMBL" id="QNR23558.1"/>
    </source>
</evidence>